<evidence type="ECO:0000256" key="1">
    <source>
        <dbReference type="ARBA" id="ARBA00002978"/>
    </source>
</evidence>
<feature type="transmembrane region" description="Helical" evidence="10">
    <location>
        <begin position="264"/>
        <end position="284"/>
    </location>
</feature>
<evidence type="ECO:0000256" key="2">
    <source>
        <dbReference type="ARBA" id="ARBA00004653"/>
    </source>
</evidence>
<keyword evidence="13" id="KW-1185">Reference proteome</keyword>
<dbReference type="PANTHER" id="PTHR47549">
    <property type="entry name" value="GOLGI APPARATUS MEMBRANE PROTEIN TVP38-RELATED"/>
    <property type="match status" value="1"/>
</dbReference>
<evidence type="ECO:0000256" key="5">
    <source>
        <dbReference type="ARBA" id="ARBA00020673"/>
    </source>
</evidence>
<accession>A0A813FM54</accession>
<evidence type="ECO:0000256" key="3">
    <source>
        <dbReference type="ARBA" id="ARBA00008640"/>
    </source>
</evidence>
<dbReference type="Pfam" id="PF09335">
    <property type="entry name" value="VTT_dom"/>
    <property type="match status" value="1"/>
</dbReference>
<keyword evidence="6 10" id="KW-0812">Transmembrane</keyword>
<evidence type="ECO:0000313" key="13">
    <source>
        <dbReference type="Proteomes" id="UP000654075"/>
    </source>
</evidence>
<feature type="transmembrane region" description="Helical" evidence="10">
    <location>
        <begin position="232"/>
        <end position="252"/>
    </location>
</feature>
<evidence type="ECO:0000256" key="4">
    <source>
        <dbReference type="ARBA" id="ARBA00013533"/>
    </source>
</evidence>
<evidence type="ECO:0000256" key="6">
    <source>
        <dbReference type="ARBA" id="ARBA00022692"/>
    </source>
</evidence>
<protein>
    <recommendedName>
        <fullName evidence="4">Golgi apparatus membrane protein TVP38</fullName>
    </recommendedName>
    <alternativeName>
        <fullName evidence="5">Golgi apparatus membrane protein tvp38</fullName>
    </alternativeName>
</protein>
<keyword evidence="7 10" id="KW-1133">Transmembrane helix</keyword>
<keyword evidence="9 10" id="KW-0472">Membrane</keyword>
<dbReference type="Proteomes" id="UP000654075">
    <property type="component" value="Unassembled WGS sequence"/>
</dbReference>
<name>A0A813FM54_POLGL</name>
<dbReference type="EMBL" id="CAJNNV010025512">
    <property type="protein sequence ID" value="CAE8614822.1"/>
    <property type="molecule type" value="Genomic_DNA"/>
</dbReference>
<feature type="transmembrane region" description="Helical" evidence="10">
    <location>
        <begin position="136"/>
        <end position="155"/>
    </location>
</feature>
<evidence type="ECO:0000259" key="11">
    <source>
        <dbReference type="Pfam" id="PF09335"/>
    </source>
</evidence>
<dbReference type="InterPro" id="IPR051076">
    <property type="entry name" value="Golgi_membrane_TVP38/TMEM64"/>
</dbReference>
<proteinExistence type="inferred from homology"/>
<organism evidence="12 13">
    <name type="scientific">Polarella glacialis</name>
    <name type="common">Dinoflagellate</name>
    <dbReference type="NCBI Taxonomy" id="89957"/>
    <lineage>
        <taxon>Eukaryota</taxon>
        <taxon>Sar</taxon>
        <taxon>Alveolata</taxon>
        <taxon>Dinophyceae</taxon>
        <taxon>Suessiales</taxon>
        <taxon>Suessiaceae</taxon>
        <taxon>Polarella</taxon>
    </lineage>
</organism>
<comment type="caution">
    <text evidence="12">The sequence shown here is derived from an EMBL/GenBank/DDBJ whole genome shotgun (WGS) entry which is preliminary data.</text>
</comment>
<evidence type="ECO:0000256" key="10">
    <source>
        <dbReference type="SAM" id="Phobius"/>
    </source>
</evidence>
<comment type="subcellular location">
    <subcellularLocation>
        <location evidence="2">Golgi apparatus membrane</location>
        <topology evidence="2">Multi-pass membrane protein</topology>
    </subcellularLocation>
</comment>
<evidence type="ECO:0000313" key="12">
    <source>
        <dbReference type="EMBL" id="CAE8614822.1"/>
    </source>
</evidence>
<feature type="transmembrane region" description="Helical" evidence="10">
    <location>
        <begin position="104"/>
        <end position="124"/>
    </location>
</feature>
<gene>
    <name evidence="12" type="ORF">PGLA1383_LOCUS32543</name>
</gene>
<feature type="transmembrane region" description="Helical" evidence="10">
    <location>
        <begin position="161"/>
        <end position="178"/>
    </location>
</feature>
<dbReference type="InterPro" id="IPR032816">
    <property type="entry name" value="VTT_dom"/>
</dbReference>
<sequence>YSFLGSLFSSLCFFGFGSSSRKQMRGRSKEGAPARSPRLAANPVLVVVGTSPKETDDLEKTSRGASSVVLSYNADDEIGTMDSSRARTILEESHGSSVCTLGNALKMLGVLAFVAVGMVVAAVLEKQMVQVAEYLDSLGIAAHALILVLFLWSGFPIGPSWSFLCAIAGFAFGWYGVLDAMAGTQISATVNFYASRYLIAAWAQRKIHGLESKKRLYLMAAKSVMEMPRSGMLMLMVLRVSPVPFGVTNYLVGSMCPDIGILPFLLSTLIGSQPYVLLMVNLGICVRNMGSLEAAMSSPTGRVNLIVQVVCICIALVTSMVFARILQVRILPRMMAEEDARRSHGQSGLPGALVGRSAFLTDKE</sequence>
<feature type="domain" description="VTT" evidence="11">
    <location>
        <begin position="159"/>
        <end position="283"/>
    </location>
</feature>
<feature type="transmembrane region" description="Helical" evidence="10">
    <location>
        <begin position="305"/>
        <end position="326"/>
    </location>
</feature>
<dbReference type="OrthoDB" id="166803at2759"/>
<keyword evidence="8" id="KW-0333">Golgi apparatus</keyword>
<evidence type="ECO:0000256" key="8">
    <source>
        <dbReference type="ARBA" id="ARBA00023034"/>
    </source>
</evidence>
<evidence type="ECO:0000256" key="9">
    <source>
        <dbReference type="ARBA" id="ARBA00023136"/>
    </source>
</evidence>
<comment type="similarity">
    <text evidence="3">Belongs to the TVP38/TMEM64 family.</text>
</comment>
<dbReference type="AlphaFoldDB" id="A0A813FM54"/>
<feature type="non-terminal residue" evidence="12">
    <location>
        <position position="1"/>
    </location>
</feature>
<evidence type="ECO:0000256" key="7">
    <source>
        <dbReference type="ARBA" id="ARBA00022989"/>
    </source>
</evidence>
<dbReference type="GO" id="GO:0000139">
    <property type="term" value="C:Golgi membrane"/>
    <property type="evidence" value="ECO:0007669"/>
    <property type="project" value="UniProtKB-SubCell"/>
</dbReference>
<comment type="function">
    <text evidence="1">Golgi membrane protein involved in vesicular trafficking and spindle migration.</text>
</comment>
<reference evidence="12" key="1">
    <citation type="submission" date="2021-02" db="EMBL/GenBank/DDBJ databases">
        <authorList>
            <person name="Dougan E. K."/>
            <person name="Rhodes N."/>
            <person name="Thang M."/>
            <person name="Chan C."/>
        </authorList>
    </citation>
    <scope>NUCLEOTIDE SEQUENCE</scope>
</reference>